<keyword evidence="2 11" id="KW-0031">Aminopeptidase</keyword>
<dbReference type="GO" id="GO:0070006">
    <property type="term" value="F:metalloaminopeptidase activity"/>
    <property type="evidence" value="ECO:0007669"/>
    <property type="project" value="InterPro"/>
</dbReference>
<keyword evidence="4 11" id="KW-0378">Hydrolase</keyword>
<dbReference type="Pfam" id="PF02789">
    <property type="entry name" value="Peptidase_M17_N"/>
    <property type="match status" value="1"/>
</dbReference>
<dbReference type="InterPro" id="IPR008283">
    <property type="entry name" value="Peptidase_M17_N"/>
</dbReference>
<evidence type="ECO:0000256" key="5">
    <source>
        <dbReference type="ARBA" id="ARBA00033172"/>
    </source>
</evidence>
<organism evidence="11">
    <name type="scientific">uncultured Nocardioidaceae bacterium</name>
    <dbReference type="NCBI Taxonomy" id="253824"/>
    <lineage>
        <taxon>Bacteria</taxon>
        <taxon>Bacillati</taxon>
        <taxon>Actinomycetota</taxon>
        <taxon>Actinomycetes</taxon>
        <taxon>Propionibacteriales</taxon>
        <taxon>Nocardioidaceae</taxon>
        <taxon>environmental samples</taxon>
    </lineage>
</organism>
<protein>
    <recommendedName>
        <fullName evidence="7">Probable cytosol aminopeptidase</fullName>
    </recommendedName>
    <alternativeName>
        <fullName evidence="8">Leucine aminopeptidase</fullName>
    </alternativeName>
    <alternativeName>
        <fullName evidence="5">Leucyl aminopeptidase</fullName>
    </alternativeName>
</protein>
<dbReference type="CDD" id="cd00433">
    <property type="entry name" value="Peptidase_M17"/>
    <property type="match status" value="1"/>
</dbReference>
<dbReference type="InterPro" id="IPR011356">
    <property type="entry name" value="Leucine_aapep/pepB"/>
</dbReference>
<evidence type="ECO:0000256" key="6">
    <source>
        <dbReference type="ARBA" id="ARBA00049972"/>
    </source>
</evidence>
<proteinExistence type="inferred from homology"/>
<dbReference type="InterPro" id="IPR043472">
    <property type="entry name" value="Macro_dom-like"/>
</dbReference>
<dbReference type="GO" id="GO:0005737">
    <property type="term" value="C:cytoplasm"/>
    <property type="evidence" value="ECO:0007669"/>
    <property type="project" value="InterPro"/>
</dbReference>
<dbReference type="SUPFAM" id="SSF52949">
    <property type="entry name" value="Macro domain-like"/>
    <property type="match status" value="1"/>
</dbReference>
<dbReference type="PANTHER" id="PTHR11963">
    <property type="entry name" value="LEUCINE AMINOPEPTIDASE-RELATED"/>
    <property type="match status" value="1"/>
</dbReference>
<feature type="compositionally biased region" description="Low complexity" evidence="9">
    <location>
        <begin position="34"/>
        <end position="52"/>
    </location>
</feature>
<keyword evidence="3" id="KW-0645">Protease</keyword>
<dbReference type="Gene3D" id="3.40.630.10">
    <property type="entry name" value="Zn peptidases"/>
    <property type="match status" value="1"/>
</dbReference>
<comment type="similarity">
    <text evidence="1">Belongs to the peptidase M17 family.</text>
</comment>
<evidence type="ECO:0000256" key="7">
    <source>
        <dbReference type="ARBA" id="ARBA00050021"/>
    </source>
</evidence>
<evidence type="ECO:0000313" key="11">
    <source>
        <dbReference type="EMBL" id="CAA9373109.1"/>
    </source>
</evidence>
<comment type="function">
    <text evidence="6">Presumably involved in the processing and regular turnover of intracellular proteins. Catalyzes the removal of unsubstituted N-terminal amino acids from various peptides.</text>
</comment>
<dbReference type="Gene3D" id="3.40.220.10">
    <property type="entry name" value="Leucine Aminopeptidase, subunit E, domain 1"/>
    <property type="match status" value="1"/>
</dbReference>
<dbReference type="PRINTS" id="PR00481">
    <property type="entry name" value="LAMNOPPTDASE"/>
</dbReference>
<dbReference type="GO" id="GO:0030145">
    <property type="term" value="F:manganese ion binding"/>
    <property type="evidence" value="ECO:0007669"/>
    <property type="project" value="InterPro"/>
</dbReference>
<dbReference type="EMBL" id="CADCUL010000091">
    <property type="protein sequence ID" value="CAA9373109.1"/>
    <property type="molecule type" value="Genomic_DNA"/>
</dbReference>
<dbReference type="PROSITE" id="PS00631">
    <property type="entry name" value="CYTOSOL_AP"/>
    <property type="match status" value="1"/>
</dbReference>
<gene>
    <name evidence="11" type="ORF">AVDCRST_MAG21-1225</name>
</gene>
<dbReference type="InterPro" id="IPR000819">
    <property type="entry name" value="Peptidase_M17_C"/>
</dbReference>
<dbReference type="GO" id="GO:0006508">
    <property type="term" value="P:proteolysis"/>
    <property type="evidence" value="ECO:0007669"/>
    <property type="project" value="UniProtKB-KW"/>
</dbReference>
<evidence type="ECO:0000256" key="9">
    <source>
        <dbReference type="SAM" id="MobiDB-lite"/>
    </source>
</evidence>
<dbReference type="AlphaFoldDB" id="A0A6J4MZ89"/>
<dbReference type="Pfam" id="PF00883">
    <property type="entry name" value="Peptidase_M17"/>
    <property type="match status" value="1"/>
</dbReference>
<name>A0A6J4MZ89_9ACTN</name>
<evidence type="ECO:0000259" key="10">
    <source>
        <dbReference type="PROSITE" id="PS00631"/>
    </source>
</evidence>
<accession>A0A6J4MZ89</accession>
<dbReference type="PANTHER" id="PTHR11963:SF23">
    <property type="entry name" value="CYTOSOL AMINOPEPTIDASE"/>
    <property type="match status" value="1"/>
</dbReference>
<feature type="domain" description="Cytosol aminopeptidase" evidence="10">
    <location>
        <begin position="371"/>
        <end position="378"/>
    </location>
</feature>
<evidence type="ECO:0000256" key="2">
    <source>
        <dbReference type="ARBA" id="ARBA00022438"/>
    </source>
</evidence>
<evidence type="ECO:0000256" key="1">
    <source>
        <dbReference type="ARBA" id="ARBA00009528"/>
    </source>
</evidence>
<evidence type="ECO:0000256" key="3">
    <source>
        <dbReference type="ARBA" id="ARBA00022670"/>
    </source>
</evidence>
<sequence length="524" mass="54330">MPSHDSQPQPPDVQVSTSSLFTVDAPVVAIGFTRSGPASDDGSGGASTSRSGDGSGRDYVVAAPMVDALREVGVDPFEVLDRADAKASGGETVTHEVYGATPLKTVVLVGLGEQSGRDLRRAGAALGRLARKGGPLATSVAAHCDHESVDALVEGLVLGAFGFHRKSDTEAERTGAPLVVLSDLDRSATRRLRPVVDRAAARARASWRARAFALTPSNEKGPEQLAAWAAESADRAGLAIDVWDEKRLARDGFGGILAVGRGSAYESRFVRLDYTPRKAGRRTPKVVLAGKGITFDSGGLSIKPRDAMASMKRDMTGAGVVIAVMGALRELDVPVSVTGLVASAENAVGGASMRPGDVITHYGGRTSEVGNTDAEGRLVLADALAYAVQNLEADALVDIATLTGAAKTALGTTLGALYANRDELAGGLLDAGEAAGEPVWRMPLQKEYEPLLENSVADATNAAGSPGSITAALYLQHFAGTVPWAHLDIASVGDSAKDAFEYTQGATGFGARLLLRWLGTYGRS</sequence>
<reference evidence="11" key="1">
    <citation type="submission" date="2020-02" db="EMBL/GenBank/DDBJ databases">
        <authorList>
            <person name="Meier V. D."/>
        </authorList>
    </citation>
    <scope>NUCLEOTIDE SEQUENCE</scope>
    <source>
        <strain evidence="11">AVDCRST_MAG21</strain>
    </source>
</reference>
<evidence type="ECO:0000256" key="4">
    <source>
        <dbReference type="ARBA" id="ARBA00022801"/>
    </source>
</evidence>
<feature type="region of interest" description="Disordered" evidence="9">
    <location>
        <begin position="32"/>
        <end position="57"/>
    </location>
</feature>
<dbReference type="SUPFAM" id="SSF53187">
    <property type="entry name" value="Zn-dependent exopeptidases"/>
    <property type="match status" value="1"/>
</dbReference>
<evidence type="ECO:0000256" key="8">
    <source>
        <dbReference type="ARBA" id="ARBA00050061"/>
    </source>
</evidence>